<keyword evidence="5 6" id="KW-0472">Membrane</keyword>
<dbReference type="Proteomes" id="UP000263336">
    <property type="component" value="Unassembled WGS sequence"/>
</dbReference>
<evidence type="ECO:0000256" key="4">
    <source>
        <dbReference type="ARBA" id="ARBA00022989"/>
    </source>
</evidence>
<accession>A0A3D0ZNV0</accession>
<sequence length="164" mass="17913">MRKKGFTLIELLIVVSVIGILSGLIISVINPTKLRARARDSQRIADLKKIQTALELRFSDTRNYPTSASFARVTTSLTSLSPGYYNGSLPVDPNGYTALYSCGGNYDYNYKTNAAGAIYVIVAKMETTSVDYETCNLVRNCKPAPDPNLGCNCSTLCHAVQNPF</sequence>
<dbReference type="Gene3D" id="3.30.700.10">
    <property type="entry name" value="Glycoprotein, Type 4 Pilin"/>
    <property type="match status" value="1"/>
</dbReference>
<dbReference type="SUPFAM" id="SSF54523">
    <property type="entry name" value="Pili subunits"/>
    <property type="match status" value="1"/>
</dbReference>
<proteinExistence type="predicted"/>
<evidence type="ECO:0000313" key="8">
    <source>
        <dbReference type="Proteomes" id="UP000263336"/>
    </source>
</evidence>
<evidence type="ECO:0000256" key="3">
    <source>
        <dbReference type="ARBA" id="ARBA00022692"/>
    </source>
</evidence>
<evidence type="ECO:0000256" key="5">
    <source>
        <dbReference type="ARBA" id="ARBA00023136"/>
    </source>
</evidence>
<dbReference type="GO" id="GO:0016020">
    <property type="term" value="C:membrane"/>
    <property type="evidence" value="ECO:0007669"/>
    <property type="project" value="UniProtKB-SubCell"/>
</dbReference>
<dbReference type="AlphaFoldDB" id="A0A3D0ZNV0"/>
<name>A0A3D0ZNV0_UNCKA</name>
<keyword evidence="2" id="KW-0488">Methylation</keyword>
<evidence type="ECO:0008006" key="9">
    <source>
        <dbReference type="Google" id="ProtNLM"/>
    </source>
</evidence>
<dbReference type="InterPro" id="IPR012902">
    <property type="entry name" value="N_methyl_site"/>
</dbReference>
<feature type="transmembrane region" description="Helical" evidence="6">
    <location>
        <begin position="6"/>
        <end position="29"/>
    </location>
</feature>
<dbReference type="EMBL" id="DOZN01000006">
    <property type="protein sequence ID" value="HCC41951.1"/>
    <property type="molecule type" value="Genomic_DNA"/>
</dbReference>
<gene>
    <name evidence="7" type="ORF">DEP93_00565</name>
</gene>
<dbReference type="Pfam" id="PF07963">
    <property type="entry name" value="N_methyl"/>
    <property type="match status" value="1"/>
</dbReference>
<comment type="subcellular location">
    <subcellularLocation>
        <location evidence="1">Membrane</location>
        <topology evidence="1">Single-pass membrane protein</topology>
    </subcellularLocation>
</comment>
<dbReference type="PANTHER" id="PTHR30093:SF44">
    <property type="entry name" value="TYPE II SECRETION SYSTEM CORE PROTEIN G"/>
    <property type="match status" value="1"/>
</dbReference>
<evidence type="ECO:0000256" key="2">
    <source>
        <dbReference type="ARBA" id="ARBA00022481"/>
    </source>
</evidence>
<evidence type="ECO:0000313" key="7">
    <source>
        <dbReference type="EMBL" id="HCC41951.1"/>
    </source>
</evidence>
<evidence type="ECO:0000256" key="1">
    <source>
        <dbReference type="ARBA" id="ARBA00004167"/>
    </source>
</evidence>
<keyword evidence="3 6" id="KW-0812">Transmembrane</keyword>
<evidence type="ECO:0000256" key="6">
    <source>
        <dbReference type="SAM" id="Phobius"/>
    </source>
</evidence>
<comment type="caution">
    <text evidence="7">The sequence shown here is derived from an EMBL/GenBank/DDBJ whole genome shotgun (WGS) entry which is preliminary data.</text>
</comment>
<reference evidence="7 8" key="1">
    <citation type="journal article" date="2018" name="Nat. Biotechnol.">
        <title>A standardized bacterial taxonomy based on genome phylogeny substantially revises the tree of life.</title>
        <authorList>
            <person name="Parks D.H."/>
            <person name="Chuvochina M."/>
            <person name="Waite D.W."/>
            <person name="Rinke C."/>
            <person name="Skarshewski A."/>
            <person name="Chaumeil P.A."/>
            <person name="Hugenholtz P."/>
        </authorList>
    </citation>
    <scope>NUCLEOTIDE SEQUENCE [LARGE SCALE GENOMIC DNA]</scope>
    <source>
        <strain evidence="7">UBA11701</strain>
    </source>
</reference>
<dbReference type="PROSITE" id="PS00409">
    <property type="entry name" value="PROKAR_NTER_METHYL"/>
    <property type="match status" value="1"/>
</dbReference>
<keyword evidence="4 6" id="KW-1133">Transmembrane helix</keyword>
<dbReference type="InterPro" id="IPR045584">
    <property type="entry name" value="Pilin-like"/>
</dbReference>
<organism evidence="7 8">
    <name type="scientific">candidate division WWE3 bacterium</name>
    <dbReference type="NCBI Taxonomy" id="2053526"/>
    <lineage>
        <taxon>Bacteria</taxon>
        <taxon>Katanobacteria</taxon>
    </lineage>
</organism>
<dbReference type="NCBIfam" id="TIGR02532">
    <property type="entry name" value="IV_pilin_GFxxxE"/>
    <property type="match status" value="1"/>
</dbReference>
<protein>
    <recommendedName>
        <fullName evidence="9">Prepilin-type N-terminal cleavage/methylation domain-containing protein</fullName>
    </recommendedName>
</protein>
<dbReference type="PANTHER" id="PTHR30093">
    <property type="entry name" value="GENERAL SECRETION PATHWAY PROTEIN G"/>
    <property type="match status" value="1"/>
</dbReference>